<organism evidence="2 3">
    <name type="scientific">Qipengyuania qiaonensis</name>
    <dbReference type="NCBI Taxonomy" id="2867240"/>
    <lineage>
        <taxon>Bacteria</taxon>
        <taxon>Pseudomonadati</taxon>
        <taxon>Pseudomonadota</taxon>
        <taxon>Alphaproteobacteria</taxon>
        <taxon>Sphingomonadales</taxon>
        <taxon>Erythrobacteraceae</taxon>
        <taxon>Qipengyuania</taxon>
    </lineage>
</organism>
<keyword evidence="1" id="KW-0812">Transmembrane</keyword>
<evidence type="ECO:0000313" key="3">
    <source>
        <dbReference type="Proteomes" id="UP000755104"/>
    </source>
</evidence>
<keyword evidence="1" id="KW-0472">Membrane</keyword>
<dbReference type="EMBL" id="JAIGNO010000004">
    <property type="protein sequence ID" value="MBX7482569.1"/>
    <property type="molecule type" value="Genomic_DNA"/>
</dbReference>
<evidence type="ECO:0000313" key="2">
    <source>
        <dbReference type="EMBL" id="MBX7482569.1"/>
    </source>
</evidence>
<proteinExistence type="predicted"/>
<protein>
    <recommendedName>
        <fullName evidence="4">Cardiolipin synthase N-terminal domain-containing protein</fullName>
    </recommendedName>
</protein>
<feature type="transmembrane region" description="Helical" evidence="1">
    <location>
        <begin position="34"/>
        <end position="52"/>
    </location>
</feature>
<name>A0ABS7J926_9SPHN</name>
<dbReference type="RefSeq" id="WP_221557828.1">
    <property type="nucleotide sequence ID" value="NZ_JAIGNO010000004.1"/>
</dbReference>
<evidence type="ECO:0008006" key="4">
    <source>
        <dbReference type="Google" id="ProtNLM"/>
    </source>
</evidence>
<evidence type="ECO:0000256" key="1">
    <source>
        <dbReference type="SAM" id="Phobius"/>
    </source>
</evidence>
<reference evidence="2 3" key="1">
    <citation type="submission" date="2021-08" db="EMBL/GenBank/DDBJ databases">
        <title>Comparative Genomics Analysis of the Genus Qipengyuania Reveals Extensive Genetic Diversity and Metabolic Versatility, Including the Description of Fifteen Novel Species.</title>
        <authorList>
            <person name="Liu Y."/>
        </authorList>
    </citation>
    <scope>NUCLEOTIDE SEQUENCE [LARGE SCALE GENOMIC DNA]</scope>
    <source>
        <strain evidence="2 3">6D47A</strain>
    </source>
</reference>
<dbReference type="Proteomes" id="UP000755104">
    <property type="component" value="Unassembled WGS sequence"/>
</dbReference>
<keyword evidence="1" id="KW-1133">Transmembrane helix</keyword>
<keyword evidence="3" id="KW-1185">Reference proteome</keyword>
<feature type="transmembrane region" description="Helical" evidence="1">
    <location>
        <begin position="64"/>
        <end position="87"/>
    </location>
</feature>
<sequence>MGDLLIFGAVLFLGYSAGYFGKRPTVLPGWLRHLVALPLPIWLLLAVYLLDAQERDAGQQGDELIWFFVLLLMVSPGIICWVVGYLVGATRDNQVEPVV</sequence>
<gene>
    <name evidence="2" type="ORF">K3174_08500</name>
</gene>
<comment type="caution">
    <text evidence="2">The sequence shown here is derived from an EMBL/GenBank/DDBJ whole genome shotgun (WGS) entry which is preliminary data.</text>
</comment>
<accession>A0ABS7J926</accession>